<evidence type="ECO:0000313" key="4">
    <source>
        <dbReference type="EMBL" id="GET23174.1"/>
    </source>
</evidence>
<dbReference type="InterPro" id="IPR005532">
    <property type="entry name" value="SUMF_dom"/>
</dbReference>
<dbReference type="EMBL" id="PYGC01000003">
    <property type="protein sequence ID" value="PSK83625.1"/>
    <property type="molecule type" value="Genomic_DNA"/>
</dbReference>
<evidence type="ECO:0000313" key="6">
    <source>
        <dbReference type="Proteomes" id="UP000240621"/>
    </source>
</evidence>
<organism evidence="5 6">
    <name type="scientific">Prolixibacter denitrificans</name>
    <dbReference type="NCBI Taxonomy" id="1541063"/>
    <lineage>
        <taxon>Bacteria</taxon>
        <taxon>Pseudomonadati</taxon>
        <taxon>Bacteroidota</taxon>
        <taxon>Bacteroidia</taxon>
        <taxon>Marinilabiliales</taxon>
        <taxon>Prolixibacteraceae</taxon>
        <taxon>Prolixibacter</taxon>
    </lineage>
</organism>
<dbReference type="Gene3D" id="3.90.1580.10">
    <property type="entry name" value="paralog of FGE (formylglycine-generating enzyme)"/>
    <property type="match status" value="1"/>
</dbReference>
<dbReference type="RefSeq" id="WP_106541473.1">
    <property type="nucleotide sequence ID" value="NZ_BLAU01000001.1"/>
</dbReference>
<dbReference type="InterPro" id="IPR042095">
    <property type="entry name" value="SUMF_sf"/>
</dbReference>
<dbReference type="InterPro" id="IPR016187">
    <property type="entry name" value="CTDL_fold"/>
</dbReference>
<dbReference type="Proteomes" id="UP000396862">
    <property type="component" value="Unassembled WGS sequence"/>
</dbReference>
<accession>A0A2P8CF69</accession>
<keyword evidence="2" id="KW-1133">Transmembrane helix</keyword>
<dbReference type="PANTHER" id="PTHR23150">
    <property type="entry name" value="SULFATASE MODIFYING FACTOR 1, 2"/>
    <property type="match status" value="1"/>
</dbReference>
<feature type="domain" description="Sulfatase-modifying factor enzyme-like" evidence="3">
    <location>
        <begin position="85"/>
        <end position="393"/>
    </location>
</feature>
<proteinExistence type="predicted"/>
<reference evidence="4 7" key="2">
    <citation type="submission" date="2019-10" db="EMBL/GenBank/DDBJ databases">
        <title>Prolixibacter strains distinguished by the presence of nitrate reductase genes were adept at nitrate-dependent anaerobic corrosion of metallic iron and carbon steel.</title>
        <authorList>
            <person name="Iino T."/>
            <person name="Shono N."/>
            <person name="Ito K."/>
            <person name="Nakamura R."/>
            <person name="Sueoka K."/>
            <person name="Harayama S."/>
            <person name="Ohkuma M."/>
        </authorList>
    </citation>
    <scope>NUCLEOTIDE SEQUENCE [LARGE SCALE GENOMIC DNA]</scope>
    <source>
        <strain evidence="4 7">MIC1-1</strain>
    </source>
</reference>
<evidence type="ECO:0000259" key="3">
    <source>
        <dbReference type="Pfam" id="PF03781"/>
    </source>
</evidence>
<dbReference type="SUPFAM" id="SSF56436">
    <property type="entry name" value="C-type lectin-like"/>
    <property type="match status" value="1"/>
</dbReference>
<feature type="compositionally biased region" description="Polar residues" evidence="1">
    <location>
        <begin position="331"/>
        <end position="345"/>
    </location>
</feature>
<keyword evidence="7" id="KW-1185">Reference proteome</keyword>
<dbReference type="OrthoDB" id="9768004at2"/>
<feature type="region of interest" description="Disordered" evidence="1">
    <location>
        <begin position="331"/>
        <end position="350"/>
    </location>
</feature>
<sequence length="400" mass="44140">MSPNQTVHKNNPLRLKHNNPGKVVLLLLPILILGVISYWITDKNPQETAKQKTLISVGKSAQASIAKGFAPTISNPTTPPGTAPDGMVWVPGGTFSMGATDPTTLQDGGQEPMNDARPVHRVYVDGFWMDKTEVTNAEFRKFVEATGYVTTAEKKPTPEDLPGVPADQLVAGSIVFFPPQQQVQLSDYRQWWRFVPGANWKHPFGPGSDIKGMDNYPVVHVTYADAEAYAKWAGKRLPTEAEWEFAARGGFSGKPYVWGDQLTPDGKWMANIFEGHFPESDDAADGYAGIAPVAQYPANGYGLYDMAGNVWEWCHDWYRADYYRQLAMTNDVTNNPQGPDTSNDPNEPGLQKRVQRGGSFLCTNQYCTRYMVGTRGKGEINSSTNHIGFRCIKSPGTQSP</sequence>
<dbReference type="InterPro" id="IPR051043">
    <property type="entry name" value="Sulfatase_Mod_Factor_Kinase"/>
</dbReference>
<reference evidence="5 6" key="1">
    <citation type="submission" date="2018-03" db="EMBL/GenBank/DDBJ databases">
        <title>Genomic Encyclopedia of Archaeal and Bacterial Type Strains, Phase II (KMG-II): from individual species to whole genera.</title>
        <authorList>
            <person name="Goeker M."/>
        </authorList>
    </citation>
    <scope>NUCLEOTIDE SEQUENCE [LARGE SCALE GENOMIC DNA]</scope>
    <source>
        <strain evidence="5 6">DSM 27267</strain>
    </source>
</reference>
<comment type="caution">
    <text evidence="5">The sequence shown here is derived from an EMBL/GenBank/DDBJ whole genome shotgun (WGS) entry which is preliminary data.</text>
</comment>
<dbReference type="AlphaFoldDB" id="A0A2P8CF69"/>
<keyword evidence="2" id="KW-0812">Transmembrane</keyword>
<keyword evidence="2" id="KW-0472">Membrane</keyword>
<dbReference type="Pfam" id="PF03781">
    <property type="entry name" value="FGE-sulfatase"/>
    <property type="match status" value="1"/>
</dbReference>
<dbReference type="PANTHER" id="PTHR23150:SF19">
    <property type="entry name" value="FORMYLGLYCINE-GENERATING ENZYME"/>
    <property type="match status" value="1"/>
</dbReference>
<evidence type="ECO:0000256" key="1">
    <source>
        <dbReference type="SAM" id="MobiDB-lite"/>
    </source>
</evidence>
<dbReference type="EMBL" id="BLAU01000001">
    <property type="protein sequence ID" value="GET23174.1"/>
    <property type="molecule type" value="Genomic_DNA"/>
</dbReference>
<protein>
    <submittedName>
        <fullName evidence="5">Formylglycine-generating enzyme required for sulfatase activity</fullName>
    </submittedName>
</protein>
<evidence type="ECO:0000313" key="5">
    <source>
        <dbReference type="EMBL" id="PSK83625.1"/>
    </source>
</evidence>
<dbReference type="GO" id="GO:0120147">
    <property type="term" value="F:formylglycine-generating oxidase activity"/>
    <property type="evidence" value="ECO:0007669"/>
    <property type="project" value="TreeGrafter"/>
</dbReference>
<feature type="transmembrane region" description="Helical" evidence="2">
    <location>
        <begin position="21"/>
        <end position="40"/>
    </location>
</feature>
<gene>
    <name evidence="5" type="ORF">CLV93_10340</name>
    <name evidence="4" type="ORF">JCM18694_34200</name>
</gene>
<evidence type="ECO:0000313" key="7">
    <source>
        <dbReference type="Proteomes" id="UP000396862"/>
    </source>
</evidence>
<dbReference type="Proteomes" id="UP000240621">
    <property type="component" value="Unassembled WGS sequence"/>
</dbReference>
<evidence type="ECO:0000256" key="2">
    <source>
        <dbReference type="SAM" id="Phobius"/>
    </source>
</evidence>
<name>A0A2P8CF69_9BACT</name>